<keyword evidence="4" id="KW-1185">Reference proteome</keyword>
<evidence type="ECO:0000259" key="2">
    <source>
        <dbReference type="Pfam" id="PF13240"/>
    </source>
</evidence>
<keyword evidence="1" id="KW-0472">Membrane</keyword>
<reference evidence="3" key="1">
    <citation type="submission" date="2022-08" db="EMBL/GenBank/DDBJ databases">
        <title>Genome Sequence of the sulphate-reducing bacterium, Pseudodesulfovibrio portus JCM14722.</title>
        <authorList>
            <person name="Kondo R."/>
            <person name="Kataoka T."/>
        </authorList>
    </citation>
    <scope>NUCLEOTIDE SEQUENCE</scope>
    <source>
        <strain evidence="3">JCM 14722</strain>
    </source>
</reference>
<dbReference type="InterPro" id="IPR026870">
    <property type="entry name" value="Zinc_ribbon_dom"/>
</dbReference>
<dbReference type="EMBL" id="AP026708">
    <property type="protein sequence ID" value="BDQ35158.1"/>
    <property type="molecule type" value="Genomic_DNA"/>
</dbReference>
<dbReference type="RefSeq" id="WP_264982046.1">
    <property type="nucleotide sequence ID" value="NZ_AP026708.1"/>
</dbReference>
<name>A0ABM8AUI6_9BACT</name>
<protein>
    <recommendedName>
        <fullName evidence="2">Zinc-ribbon domain-containing protein</fullName>
    </recommendedName>
</protein>
<organism evidence="3 4">
    <name type="scientific">Pseudodesulfovibrio portus</name>
    <dbReference type="NCBI Taxonomy" id="231439"/>
    <lineage>
        <taxon>Bacteria</taxon>
        <taxon>Pseudomonadati</taxon>
        <taxon>Thermodesulfobacteriota</taxon>
        <taxon>Desulfovibrionia</taxon>
        <taxon>Desulfovibrionales</taxon>
        <taxon>Desulfovibrionaceae</taxon>
    </lineage>
</organism>
<evidence type="ECO:0000313" key="4">
    <source>
        <dbReference type="Proteomes" id="UP001061361"/>
    </source>
</evidence>
<accession>A0ABM8AUI6</accession>
<keyword evidence="1" id="KW-0812">Transmembrane</keyword>
<sequence>MITCTKCGEKNSDDTRFCARCNRKLQSSRRAAPAEDSPVDEPLVSFEHQGMPADAWRDLKRLMEAWGYLLLLAGVAAGCWWYRTWWPLYPTVGLLALLIYFRRV</sequence>
<feature type="transmembrane region" description="Helical" evidence="1">
    <location>
        <begin position="65"/>
        <end position="83"/>
    </location>
</feature>
<evidence type="ECO:0000313" key="3">
    <source>
        <dbReference type="EMBL" id="BDQ35158.1"/>
    </source>
</evidence>
<keyword evidence="1" id="KW-1133">Transmembrane helix</keyword>
<evidence type="ECO:0000256" key="1">
    <source>
        <dbReference type="SAM" id="Phobius"/>
    </source>
</evidence>
<proteinExistence type="predicted"/>
<dbReference type="Pfam" id="PF13240">
    <property type="entry name" value="Zn_Ribbon_1"/>
    <property type="match status" value="1"/>
</dbReference>
<feature type="domain" description="Zinc-ribbon" evidence="2">
    <location>
        <begin position="4"/>
        <end position="25"/>
    </location>
</feature>
<dbReference type="Proteomes" id="UP001061361">
    <property type="component" value="Chromosome"/>
</dbReference>
<gene>
    <name evidence="3" type="ORF">JCM14722_27000</name>
</gene>